<keyword evidence="2" id="KW-1185">Reference proteome</keyword>
<sequence length="254" mass="28090">MIGGVLGLVVLLGGGAVVILLLTGVLGGDRTQETLETTREAQELLVREQDFPFEVSESGVETIDTDDFEDLTGDLYFPFHQDTVGFDLDALREDLEDADVEDADACLQPWMDLEDHEELNAFLRTEPEVGVYRYADADREAGPYAADVMLLSYTEPVNALGYLRPAYEACADMTWQLQSPSGSAAEIRLSHIDHHGFEGQSLLMTSEGQPDHYTAVVLKEHGNNLLEVYYTGPGEQELFELLDAQNERLEAGLD</sequence>
<gene>
    <name evidence="1" type="ORF">RH857_10145</name>
</gene>
<evidence type="ECO:0008006" key="3">
    <source>
        <dbReference type="Google" id="ProtNLM"/>
    </source>
</evidence>
<accession>A0ABU1FWH0</accession>
<dbReference type="RefSeq" id="WP_310537859.1">
    <property type="nucleotide sequence ID" value="NZ_BAAAOC010000084.1"/>
</dbReference>
<evidence type="ECO:0000313" key="2">
    <source>
        <dbReference type="Proteomes" id="UP001260872"/>
    </source>
</evidence>
<protein>
    <recommendedName>
        <fullName evidence="3">Secreted protein</fullName>
    </recommendedName>
</protein>
<dbReference type="EMBL" id="JAVKGT010000026">
    <property type="protein sequence ID" value="MDR5712488.1"/>
    <property type="molecule type" value="Genomic_DNA"/>
</dbReference>
<dbReference type="Proteomes" id="UP001260872">
    <property type="component" value="Unassembled WGS sequence"/>
</dbReference>
<reference evidence="2" key="1">
    <citation type="submission" date="2023-07" db="EMBL/GenBank/DDBJ databases">
        <title>Description of three actinobacteria isolated from air of manufacturing shop in a pharmaceutical factory.</title>
        <authorList>
            <person name="Zhang D.-F."/>
        </authorList>
    </citation>
    <scope>NUCLEOTIDE SEQUENCE [LARGE SCALE GENOMIC DNA]</scope>
    <source>
        <strain evidence="2">CCTCC AB 207010</strain>
    </source>
</reference>
<proteinExistence type="predicted"/>
<name>A0ABU1FWH0_9MICC</name>
<comment type="caution">
    <text evidence="1">The sequence shown here is derived from an EMBL/GenBank/DDBJ whole genome shotgun (WGS) entry which is preliminary data.</text>
</comment>
<organism evidence="1 2">
    <name type="scientific">Nesterenkonia flava</name>
    <dbReference type="NCBI Taxonomy" id="469799"/>
    <lineage>
        <taxon>Bacteria</taxon>
        <taxon>Bacillati</taxon>
        <taxon>Actinomycetota</taxon>
        <taxon>Actinomycetes</taxon>
        <taxon>Micrococcales</taxon>
        <taxon>Micrococcaceae</taxon>
        <taxon>Nesterenkonia</taxon>
    </lineage>
</organism>
<evidence type="ECO:0000313" key="1">
    <source>
        <dbReference type="EMBL" id="MDR5712488.1"/>
    </source>
</evidence>